<evidence type="ECO:0000256" key="1">
    <source>
        <dbReference type="ARBA" id="ARBA00005179"/>
    </source>
</evidence>
<dbReference type="InterPro" id="IPR042104">
    <property type="entry name" value="PKS_dehydratase_sf"/>
</dbReference>
<feature type="domain" description="Carrier" evidence="6">
    <location>
        <begin position="984"/>
        <end position="1059"/>
    </location>
</feature>
<feature type="active site" description="Proton acceptor; for dehydratase activity" evidence="5">
    <location>
        <position position="180"/>
    </location>
</feature>
<dbReference type="PROSITE" id="PS50075">
    <property type="entry name" value="CARRIER"/>
    <property type="match status" value="1"/>
</dbReference>
<comment type="caution">
    <text evidence="8">The sequence shown here is derived from an EMBL/GenBank/DDBJ whole genome shotgun (WGS) entry which is preliminary data.</text>
</comment>
<keyword evidence="4" id="KW-0808">Transferase</keyword>
<dbReference type="SUPFAM" id="SSF52151">
    <property type="entry name" value="FabD/lysophospholipase-like"/>
    <property type="match status" value="1"/>
</dbReference>
<evidence type="ECO:0000256" key="5">
    <source>
        <dbReference type="PROSITE-ProRule" id="PRU01363"/>
    </source>
</evidence>
<dbReference type="InterPro" id="IPR016035">
    <property type="entry name" value="Acyl_Trfase/lysoPLipase"/>
</dbReference>
<evidence type="ECO:0000256" key="4">
    <source>
        <dbReference type="ARBA" id="ARBA00022679"/>
    </source>
</evidence>
<dbReference type="InterPro" id="IPR013968">
    <property type="entry name" value="PKS_KR"/>
</dbReference>
<dbReference type="SUPFAM" id="SSF47336">
    <property type="entry name" value="ACP-like"/>
    <property type="match status" value="1"/>
</dbReference>
<dbReference type="InterPro" id="IPR057326">
    <property type="entry name" value="KR_dom"/>
</dbReference>
<keyword evidence="3" id="KW-0597">Phosphoprotein</keyword>
<dbReference type="InterPro" id="IPR001227">
    <property type="entry name" value="Ac_transferase_dom_sf"/>
</dbReference>
<evidence type="ECO:0000256" key="2">
    <source>
        <dbReference type="ARBA" id="ARBA00022450"/>
    </source>
</evidence>
<keyword evidence="9" id="KW-1185">Reference proteome</keyword>
<accession>A0ABR1IR45</accession>
<evidence type="ECO:0008006" key="10">
    <source>
        <dbReference type="Google" id="ProtNLM"/>
    </source>
</evidence>
<dbReference type="PANTHER" id="PTHR43775:SF37">
    <property type="entry name" value="SI:DKEY-61P9.11"/>
    <property type="match status" value="1"/>
</dbReference>
<dbReference type="Gene3D" id="1.10.1200.10">
    <property type="entry name" value="ACP-like"/>
    <property type="match status" value="1"/>
</dbReference>
<dbReference type="InterPro" id="IPR036736">
    <property type="entry name" value="ACP-like_sf"/>
</dbReference>
<evidence type="ECO:0000259" key="6">
    <source>
        <dbReference type="PROSITE" id="PS50075"/>
    </source>
</evidence>
<dbReference type="Gene3D" id="3.40.366.10">
    <property type="entry name" value="Malonyl-Coenzyme A Acyl Carrier Protein, domain 2"/>
    <property type="match status" value="1"/>
</dbReference>
<dbReference type="InterPro" id="IPR050091">
    <property type="entry name" value="PKS_NRPS_Biosynth_Enz"/>
</dbReference>
<dbReference type="PANTHER" id="PTHR43775">
    <property type="entry name" value="FATTY ACID SYNTHASE"/>
    <property type="match status" value="1"/>
</dbReference>
<dbReference type="PROSITE" id="PS52019">
    <property type="entry name" value="PKS_MFAS_DH"/>
    <property type="match status" value="1"/>
</dbReference>
<dbReference type="Pfam" id="PF08659">
    <property type="entry name" value="KR"/>
    <property type="match status" value="1"/>
</dbReference>
<proteinExistence type="predicted"/>
<feature type="domain" description="PKS/mFAS DH" evidence="7">
    <location>
        <begin position="148"/>
        <end position="422"/>
    </location>
</feature>
<dbReference type="SUPFAM" id="SSF51735">
    <property type="entry name" value="NAD(P)-binding Rossmann-fold domains"/>
    <property type="match status" value="1"/>
</dbReference>
<dbReference type="InterPro" id="IPR036291">
    <property type="entry name" value="NAD(P)-bd_dom_sf"/>
</dbReference>
<dbReference type="Proteomes" id="UP001498398">
    <property type="component" value="Unassembled WGS sequence"/>
</dbReference>
<gene>
    <name evidence="8" type="ORF">VKT23_019275</name>
</gene>
<dbReference type="Gene3D" id="3.40.50.720">
    <property type="entry name" value="NAD(P)-binding Rossmann-like Domain"/>
    <property type="match status" value="1"/>
</dbReference>
<feature type="region of interest" description="C-terminal hotdog fold" evidence="5">
    <location>
        <begin position="272"/>
        <end position="422"/>
    </location>
</feature>
<evidence type="ECO:0000256" key="3">
    <source>
        <dbReference type="ARBA" id="ARBA00022553"/>
    </source>
</evidence>
<evidence type="ECO:0000313" key="8">
    <source>
        <dbReference type="EMBL" id="KAK7436199.1"/>
    </source>
</evidence>
<sequence length="1072" mass="120637">MVFKPLQLPFYSTALVDRVEKHQCLPDDYWVHHALAPVRFAQTVSRINSASSYDMIMDLGPQRAMWASLQANGLSGIKIIPLRAKAGKDQNLSFLEALSVLYENNISIDFRQLFVGEDGRSMYEKIRLPTYPFQRQRHYPSFIPSRRQTTKQDSFSDANPPSVSYDYPVDQHLCNLLDDHRIDGRRVLPAAGLIYHFCVSPHNEMRSLESIKFHQRFIIDSPFVRAEVSFERKDRCRFSLIQDSDTKICSGIVAPSPIIYPYRQWPSDLAPLYSLTKEEVYNRVRQVAFGPSFQSIQFINVWSDHADGTITVKPSLHPELDAIRKLDACIHMLGGVSPDLVDIPREYFSEGAFLPSSFEGFVVYTDKGILPDSFICRYHLPIQQERNFLVMKTRFEVLSLEGELLAACQTYSVAWIPFSGRKNVTGDAATISWLKTSWRPKSLSINLPPGQEHGFLRRERVLYLANTLNVPLIKALYSSVAKDILFGQLIGGEDARKYHLLSPDDQGNLDLMSLYPRHDSDEFMTIENYLSNKDQKRRVCVVLDTTQAAFSSDINIKPDSHEFSVLCKHILWLMKALVGRQIRFSSFVVISAGGTPSDCKDAGLTLSTIGLGSIVQGMLRVFRREMGLSLSRDMVWGIDVSSRLSGEEWKDIIQSEFYSRFNGVEKDSVVTYRRTGPSETEELLRFVMVQEEMKRDKEEATLRADGVTVIAGMGSIACALTRALVSSGGARKVVLLGRRSEGDKSVREQLSTVLDSTTEAISYIQTDICDINSLRTTFESIEAHQGTIRNIVHAAGVIRDALIQNISSESFEQVISPKVRGGWNLHRVSEEMGLVGKGLDSFVFLSSISVPFGNPGQVAYVAGNSYLDSLAAYRRSRGLPGLSMQLGPWESKLVEQLQFSSGRSLVRPIEHREGIPLLVKALTLTSVDRDDFTASVQLLAKFDSRVMKGIPWIREDPLWDEVTARASDMLRSSNHASEKLWTRKEVEDSIINSLRDVLELREGDLVDLEESLISCGVDSICFAQIQARSISDLGMDIPMAYLSETFTIREMIDYVFGRLEGQSRGMTGSKLI</sequence>
<feature type="active site" description="Proton donor; for dehydratase activity" evidence="5">
    <location>
        <position position="327"/>
    </location>
</feature>
<dbReference type="InterPro" id="IPR049900">
    <property type="entry name" value="PKS_mFAS_DH"/>
</dbReference>
<evidence type="ECO:0000313" key="9">
    <source>
        <dbReference type="Proteomes" id="UP001498398"/>
    </source>
</evidence>
<reference evidence="8 9" key="1">
    <citation type="submission" date="2024-01" db="EMBL/GenBank/DDBJ databases">
        <title>A draft genome for the cacao thread blight pathogen Marasmiellus scandens.</title>
        <authorList>
            <person name="Baruah I.K."/>
            <person name="Leung J."/>
            <person name="Bukari Y."/>
            <person name="Amoako-Attah I."/>
            <person name="Meinhardt L.W."/>
            <person name="Bailey B.A."/>
            <person name="Cohen S.P."/>
        </authorList>
    </citation>
    <scope>NUCLEOTIDE SEQUENCE [LARGE SCALE GENOMIC DNA]</scope>
    <source>
        <strain evidence="8 9">GH-19</strain>
    </source>
</reference>
<organism evidence="8 9">
    <name type="scientific">Marasmiellus scandens</name>
    <dbReference type="NCBI Taxonomy" id="2682957"/>
    <lineage>
        <taxon>Eukaryota</taxon>
        <taxon>Fungi</taxon>
        <taxon>Dikarya</taxon>
        <taxon>Basidiomycota</taxon>
        <taxon>Agaricomycotina</taxon>
        <taxon>Agaricomycetes</taxon>
        <taxon>Agaricomycetidae</taxon>
        <taxon>Agaricales</taxon>
        <taxon>Marasmiineae</taxon>
        <taxon>Omphalotaceae</taxon>
        <taxon>Marasmiellus</taxon>
    </lineage>
</organism>
<evidence type="ECO:0000259" key="7">
    <source>
        <dbReference type="PROSITE" id="PS52019"/>
    </source>
</evidence>
<feature type="region of interest" description="N-terminal hotdog fold" evidence="5">
    <location>
        <begin position="148"/>
        <end position="260"/>
    </location>
</feature>
<comment type="pathway">
    <text evidence="1">Secondary metabolite biosynthesis.</text>
</comment>
<dbReference type="SMART" id="SM00822">
    <property type="entry name" value="PKS_KR"/>
    <property type="match status" value="1"/>
</dbReference>
<name>A0ABR1IR45_9AGAR</name>
<protein>
    <recommendedName>
        <fullName evidence="10">Carrier domain-containing protein</fullName>
    </recommendedName>
</protein>
<dbReference type="InterPro" id="IPR009081">
    <property type="entry name" value="PP-bd_ACP"/>
</dbReference>
<keyword evidence="2" id="KW-0596">Phosphopantetheine</keyword>
<dbReference type="Gene3D" id="3.10.129.110">
    <property type="entry name" value="Polyketide synthase dehydratase"/>
    <property type="match status" value="1"/>
</dbReference>
<dbReference type="EMBL" id="JBANRG010000097">
    <property type="protein sequence ID" value="KAK7436199.1"/>
    <property type="molecule type" value="Genomic_DNA"/>
</dbReference>